<sequence>MNKAKIRKAQKRVERLELLEVDFYQPPCTCASRSCNPNEVPKLPWRYRMRKWFKKPTYLPAQIDFYARFLAPAGFLCFNIVYWSSCWIMTAKEDYAT</sequence>
<dbReference type="GO" id="GO:0016020">
    <property type="term" value="C:membrane"/>
    <property type="evidence" value="ECO:0007669"/>
    <property type="project" value="InterPro"/>
</dbReference>
<evidence type="ECO:0000313" key="1">
    <source>
        <dbReference type="Proteomes" id="UP000095287"/>
    </source>
</evidence>
<reference evidence="2" key="1">
    <citation type="submission" date="2016-11" db="UniProtKB">
        <authorList>
            <consortium name="WormBaseParasite"/>
        </authorList>
    </citation>
    <scope>IDENTIFICATION</scope>
</reference>
<dbReference type="InterPro" id="IPR036719">
    <property type="entry name" value="Neuro-gated_channel_TM_sf"/>
</dbReference>
<dbReference type="WBParaSite" id="L893_g25539.t1">
    <property type="protein sequence ID" value="L893_g25539.t1"/>
    <property type="gene ID" value="L893_g25539"/>
</dbReference>
<dbReference type="SUPFAM" id="SSF90112">
    <property type="entry name" value="Neurotransmitter-gated ion-channel transmembrane pore"/>
    <property type="match status" value="1"/>
</dbReference>
<protein>
    <submittedName>
        <fullName evidence="2">Neur_chan_memb domain-containing protein</fullName>
    </submittedName>
</protein>
<proteinExistence type="predicted"/>
<organism evidence="1 2">
    <name type="scientific">Steinernema glaseri</name>
    <dbReference type="NCBI Taxonomy" id="37863"/>
    <lineage>
        <taxon>Eukaryota</taxon>
        <taxon>Metazoa</taxon>
        <taxon>Ecdysozoa</taxon>
        <taxon>Nematoda</taxon>
        <taxon>Chromadorea</taxon>
        <taxon>Rhabditida</taxon>
        <taxon>Tylenchina</taxon>
        <taxon>Panagrolaimomorpha</taxon>
        <taxon>Strongyloidoidea</taxon>
        <taxon>Steinernematidae</taxon>
        <taxon>Steinernema</taxon>
    </lineage>
</organism>
<dbReference type="AlphaFoldDB" id="A0A1I7ZE53"/>
<dbReference type="GO" id="GO:0006811">
    <property type="term" value="P:monoatomic ion transport"/>
    <property type="evidence" value="ECO:0007669"/>
    <property type="project" value="InterPro"/>
</dbReference>
<keyword evidence="1" id="KW-1185">Reference proteome</keyword>
<evidence type="ECO:0000313" key="2">
    <source>
        <dbReference type="WBParaSite" id="L893_g25539.t1"/>
    </source>
</evidence>
<dbReference type="Proteomes" id="UP000095287">
    <property type="component" value="Unplaced"/>
</dbReference>
<name>A0A1I7ZE53_9BILA</name>
<accession>A0A1I7ZE53</accession>